<dbReference type="OrthoDB" id="202415at2759"/>
<organism evidence="2 3">
    <name type="scientific">Corynespora cassiicola Philippines</name>
    <dbReference type="NCBI Taxonomy" id="1448308"/>
    <lineage>
        <taxon>Eukaryota</taxon>
        <taxon>Fungi</taxon>
        <taxon>Dikarya</taxon>
        <taxon>Ascomycota</taxon>
        <taxon>Pezizomycotina</taxon>
        <taxon>Dothideomycetes</taxon>
        <taxon>Pleosporomycetidae</taxon>
        <taxon>Pleosporales</taxon>
        <taxon>Corynesporascaceae</taxon>
        <taxon>Corynespora</taxon>
    </lineage>
</organism>
<dbReference type="Pfam" id="PF05686">
    <property type="entry name" value="Glyco_transf_90"/>
    <property type="match status" value="1"/>
</dbReference>
<protein>
    <recommendedName>
        <fullName evidence="1">Glycosyl transferase CAP10 domain-containing protein</fullName>
    </recommendedName>
</protein>
<name>A0A2T2NRU3_CORCC</name>
<dbReference type="SMART" id="SM00672">
    <property type="entry name" value="CAP10"/>
    <property type="match status" value="1"/>
</dbReference>
<proteinExistence type="predicted"/>
<dbReference type="PANTHER" id="PTHR12203">
    <property type="entry name" value="KDEL LYS-ASP-GLU-LEU CONTAINING - RELATED"/>
    <property type="match status" value="1"/>
</dbReference>
<dbReference type="AlphaFoldDB" id="A0A2T2NRU3"/>
<dbReference type="EMBL" id="KZ678134">
    <property type="protein sequence ID" value="PSN68110.1"/>
    <property type="molecule type" value="Genomic_DNA"/>
</dbReference>
<dbReference type="Proteomes" id="UP000240883">
    <property type="component" value="Unassembled WGS sequence"/>
</dbReference>
<gene>
    <name evidence="2" type="ORF">BS50DRAFT_551391</name>
</gene>
<dbReference type="InterPro" id="IPR006598">
    <property type="entry name" value="CAP10"/>
</dbReference>
<dbReference type="InterPro" id="IPR051091">
    <property type="entry name" value="O-Glucosyltr/Glycosyltrsf_90"/>
</dbReference>
<feature type="domain" description="Glycosyl transferase CAP10" evidence="1">
    <location>
        <begin position="153"/>
        <end position="374"/>
    </location>
</feature>
<reference evidence="2 3" key="1">
    <citation type="journal article" date="2018" name="Front. Microbiol.">
        <title>Genome-Wide Analysis of Corynespora cassiicola Leaf Fall Disease Putative Effectors.</title>
        <authorList>
            <person name="Lopez D."/>
            <person name="Ribeiro S."/>
            <person name="Label P."/>
            <person name="Fumanal B."/>
            <person name="Venisse J.S."/>
            <person name="Kohler A."/>
            <person name="de Oliveira R.R."/>
            <person name="Labutti K."/>
            <person name="Lipzen A."/>
            <person name="Lail K."/>
            <person name="Bauer D."/>
            <person name="Ohm R.A."/>
            <person name="Barry K.W."/>
            <person name="Spatafora J."/>
            <person name="Grigoriev I.V."/>
            <person name="Martin F.M."/>
            <person name="Pujade-Renaud V."/>
        </authorList>
    </citation>
    <scope>NUCLEOTIDE SEQUENCE [LARGE SCALE GENOMIC DNA]</scope>
    <source>
        <strain evidence="2 3">Philippines</strain>
    </source>
</reference>
<evidence type="ECO:0000259" key="1">
    <source>
        <dbReference type="SMART" id="SM00672"/>
    </source>
</evidence>
<dbReference type="PANTHER" id="PTHR12203:SF63">
    <property type="entry name" value="GLYCOSYL TRANSFERASE CAP10 DOMAIN-CONTAINING PROTEIN"/>
    <property type="match status" value="1"/>
</dbReference>
<evidence type="ECO:0000313" key="3">
    <source>
        <dbReference type="Proteomes" id="UP000240883"/>
    </source>
</evidence>
<keyword evidence="3" id="KW-1185">Reference proteome</keyword>
<evidence type="ECO:0000313" key="2">
    <source>
        <dbReference type="EMBL" id="PSN68110.1"/>
    </source>
</evidence>
<sequence>MAPISRALFRTSLLGCFALFLCGIALFYEDHGRGVFPSEKRLQNADEQHPLTNPTLDNSLLFPRPEHHLLTLNLHQCTALFPTLLSSIPHSIARGNFSLKKSNPDYQGLVQARVSNNNLYILSTAPDHTPDLLSDRTSILQQLHRALITSPTPLPDTCFSLVLNDAPKNNSWVFAQENKGQSAYRTWLMPHFAFWSWARPTLGAMDDILRKIATIERGTPFSQKEDRAVWRGTPWFNPLSAPTLRQDLIKVAGGKEWADVQALSSNGTDGGGNGLPIERFCAYKYVVYTEGVTYSGRLAYHQACASVLVMAPLTYLTTTGWLVRPIYAEDLIAQVEGGKVGRTKTTEKRENWKGPKPVVESVMDYQQANAVYVAKDFSNLEATIGFLRRWPEVAERIARNQRMMSIGAGNLSPAAEVCYWRALVRGWASVVEVDADWGDEMGERFETWILKEASRDRSPRRGS</sequence>
<accession>A0A2T2NRU3</accession>